<comment type="caution">
    <text evidence="2">The sequence shown here is derived from an EMBL/GenBank/DDBJ whole genome shotgun (WGS) entry which is preliminary data.</text>
</comment>
<reference evidence="2 3" key="1">
    <citation type="submission" date="2023-09" db="EMBL/GenBank/DDBJ databases">
        <authorList>
            <person name="Rey-Velasco X."/>
        </authorList>
    </citation>
    <scope>NUCLEOTIDE SEQUENCE [LARGE SCALE GENOMIC DNA]</scope>
    <source>
        <strain evidence="2 3">P385</strain>
    </source>
</reference>
<dbReference type="InterPro" id="IPR000073">
    <property type="entry name" value="AB_hydrolase_1"/>
</dbReference>
<gene>
    <name evidence="2" type="ORF">RM531_13545</name>
</gene>
<proteinExistence type="predicted"/>
<evidence type="ECO:0000313" key="3">
    <source>
        <dbReference type="Proteomes" id="UP001259982"/>
    </source>
</evidence>
<dbReference type="RefSeq" id="WP_311659965.1">
    <property type="nucleotide sequence ID" value="NZ_JAVRHY010000015.1"/>
</dbReference>
<keyword evidence="2" id="KW-0378">Hydrolase</keyword>
<dbReference type="Proteomes" id="UP001259982">
    <property type="component" value="Unassembled WGS sequence"/>
</dbReference>
<dbReference type="PANTHER" id="PTHR43433:SF5">
    <property type="entry name" value="AB HYDROLASE-1 DOMAIN-CONTAINING PROTEIN"/>
    <property type="match status" value="1"/>
</dbReference>
<feature type="domain" description="AB hydrolase-1" evidence="1">
    <location>
        <begin position="37"/>
        <end position="289"/>
    </location>
</feature>
<dbReference type="GO" id="GO:0016787">
    <property type="term" value="F:hydrolase activity"/>
    <property type="evidence" value="ECO:0007669"/>
    <property type="project" value="UniProtKB-KW"/>
</dbReference>
<protein>
    <submittedName>
        <fullName evidence="2">Alpha/beta hydrolase</fullName>
    </submittedName>
</protein>
<dbReference type="InterPro" id="IPR029058">
    <property type="entry name" value="AB_hydrolase_fold"/>
</dbReference>
<dbReference type="Pfam" id="PF00561">
    <property type="entry name" value="Abhydrolase_1"/>
    <property type="match status" value="1"/>
</dbReference>
<organism evidence="2 3">
    <name type="scientific">Spectribacter acetivorans</name>
    <dbReference type="NCBI Taxonomy" id="3075603"/>
    <lineage>
        <taxon>Bacteria</taxon>
        <taxon>Pseudomonadati</taxon>
        <taxon>Pseudomonadota</taxon>
        <taxon>Gammaproteobacteria</taxon>
        <taxon>Salinisphaerales</taxon>
        <taxon>Salinisphaeraceae</taxon>
        <taxon>Spectribacter</taxon>
    </lineage>
</organism>
<sequence>MSDNASSPAASGIRSGRVEANGWQLAWEERGPGDGEPVLLIMGLGTQLLGWPEPFCDALSAAGYRVIRFDNRDIGLSDKWTRRGDYTSVRTAFLRSSFGLPVRAPYTLADMAADTVGLIEGLALGPVHLVGASMGGMIAQMVAADHPDRVRSLTSIMSTSGARSLPRGKLRVLMRMGSRPASSDRAAIIEHLTTTMRMIGSPGIQNSREQWAELIGRGLDRSYHPAGTARQLLAILASGSRETLLRRIRVPSLVIHGDADPLVPLAHGRHTAACIPDARLWVVPGMGHDLPPPLHGDLAAGIAEHAAGTDRDAA</sequence>
<dbReference type="EMBL" id="JAVRHY010000015">
    <property type="protein sequence ID" value="MDT0619497.1"/>
    <property type="molecule type" value="Genomic_DNA"/>
</dbReference>
<evidence type="ECO:0000259" key="1">
    <source>
        <dbReference type="Pfam" id="PF00561"/>
    </source>
</evidence>
<keyword evidence="3" id="KW-1185">Reference proteome</keyword>
<dbReference type="Gene3D" id="3.40.50.1820">
    <property type="entry name" value="alpha/beta hydrolase"/>
    <property type="match status" value="1"/>
</dbReference>
<dbReference type="SUPFAM" id="SSF53474">
    <property type="entry name" value="alpha/beta-Hydrolases"/>
    <property type="match status" value="1"/>
</dbReference>
<dbReference type="PANTHER" id="PTHR43433">
    <property type="entry name" value="HYDROLASE, ALPHA/BETA FOLD FAMILY PROTEIN"/>
    <property type="match status" value="1"/>
</dbReference>
<evidence type="ECO:0000313" key="2">
    <source>
        <dbReference type="EMBL" id="MDT0619497.1"/>
    </source>
</evidence>
<accession>A0ABU3BAK4</accession>
<dbReference type="InterPro" id="IPR050471">
    <property type="entry name" value="AB_hydrolase"/>
</dbReference>
<name>A0ABU3BAK4_9GAMM</name>